<dbReference type="EMBL" id="JAAAID010000146">
    <property type="protein sequence ID" value="KAG0021671.1"/>
    <property type="molecule type" value="Genomic_DNA"/>
</dbReference>
<dbReference type="AlphaFoldDB" id="A0A9P6T390"/>
<evidence type="ECO:0000313" key="1">
    <source>
        <dbReference type="EMBL" id="KAG0021671.1"/>
    </source>
</evidence>
<dbReference type="Proteomes" id="UP000703661">
    <property type="component" value="Unassembled WGS sequence"/>
</dbReference>
<keyword evidence="2" id="KW-1185">Reference proteome</keyword>
<evidence type="ECO:0000313" key="2">
    <source>
        <dbReference type="Proteomes" id="UP000703661"/>
    </source>
</evidence>
<proteinExistence type="predicted"/>
<reference evidence="1" key="1">
    <citation type="journal article" date="2020" name="Fungal Divers.">
        <title>Resolving the Mortierellaceae phylogeny through synthesis of multi-gene phylogenetics and phylogenomics.</title>
        <authorList>
            <person name="Vandepol N."/>
            <person name="Liber J."/>
            <person name="Desiro A."/>
            <person name="Na H."/>
            <person name="Kennedy M."/>
            <person name="Barry K."/>
            <person name="Grigoriev I.V."/>
            <person name="Miller A.N."/>
            <person name="O'Donnell K."/>
            <person name="Stajich J.E."/>
            <person name="Bonito G."/>
        </authorList>
    </citation>
    <scope>NUCLEOTIDE SEQUENCE</scope>
    <source>
        <strain evidence="1">NRRL 2769</strain>
    </source>
</reference>
<accession>A0A9P6T390</accession>
<gene>
    <name evidence="1" type="ORF">BGZ80_001930</name>
</gene>
<protein>
    <submittedName>
        <fullName evidence="1">Uncharacterized protein</fullName>
    </submittedName>
</protein>
<sequence length="74" mass="8549">MLRTTTTAAVRAFKPVQFSVVARRNYTDKFKEKETAEEAKYIRTKEAEREKALKEKALKEKLAKEEAEKKAGTK</sequence>
<comment type="caution">
    <text evidence="1">The sequence shown here is derived from an EMBL/GenBank/DDBJ whole genome shotgun (WGS) entry which is preliminary data.</text>
</comment>
<organism evidence="1 2">
    <name type="scientific">Entomortierella chlamydospora</name>
    <dbReference type="NCBI Taxonomy" id="101097"/>
    <lineage>
        <taxon>Eukaryota</taxon>
        <taxon>Fungi</taxon>
        <taxon>Fungi incertae sedis</taxon>
        <taxon>Mucoromycota</taxon>
        <taxon>Mortierellomycotina</taxon>
        <taxon>Mortierellomycetes</taxon>
        <taxon>Mortierellales</taxon>
        <taxon>Mortierellaceae</taxon>
        <taxon>Entomortierella</taxon>
    </lineage>
</organism>
<name>A0A9P6T390_9FUNG</name>